<dbReference type="InterPro" id="IPR029058">
    <property type="entry name" value="AB_hydrolase_fold"/>
</dbReference>
<dbReference type="EMBL" id="CP104874">
    <property type="protein sequence ID" value="WWF06371.1"/>
    <property type="molecule type" value="Genomic_DNA"/>
</dbReference>
<dbReference type="Pfam" id="PF00561">
    <property type="entry name" value="Abhydrolase_1"/>
    <property type="match status" value="1"/>
</dbReference>
<dbReference type="InterPro" id="IPR000073">
    <property type="entry name" value="AB_hydrolase_1"/>
</dbReference>
<dbReference type="GO" id="GO:0016787">
    <property type="term" value="F:hydrolase activity"/>
    <property type="evidence" value="ECO:0007669"/>
    <property type="project" value="UniProtKB-KW"/>
</dbReference>
<organism evidence="3 4">
    <name type="scientific">Janibacter terrae</name>
    <dbReference type="NCBI Taxonomy" id="103817"/>
    <lineage>
        <taxon>Bacteria</taxon>
        <taxon>Bacillati</taxon>
        <taxon>Actinomycetota</taxon>
        <taxon>Actinomycetes</taxon>
        <taxon>Micrococcales</taxon>
        <taxon>Intrasporangiaceae</taxon>
        <taxon>Janibacter</taxon>
    </lineage>
</organism>
<feature type="domain" description="AB hydrolase-1" evidence="2">
    <location>
        <begin position="33"/>
        <end position="253"/>
    </location>
</feature>
<keyword evidence="4" id="KW-1185">Reference proteome</keyword>
<proteinExistence type="predicted"/>
<dbReference type="SUPFAM" id="SSF53474">
    <property type="entry name" value="alpha/beta-Hydrolases"/>
    <property type="match status" value="1"/>
</dbReference>
<dbReference type="PANTHER" id="PTHR43798:SF31">
    <property type="entry name" value="AB HYDROLASE SUPERFAMILY PROTEIN YCLE"/>
    <property type="match status" value="1"/>
</dbReference>
<sequence length="270" mass="28291">MSTMAITGSRSWTLDGTSLVEHRPEGTPTRTAVLLHGIGGNAASLGELGDRLADQGVLAIAWDAPGYGRSRDPRGPVDLVDRLAGVITARRLGRVDLVGTSWGGVIATVLAHRRPELVRSLVLADSTRGSATDDDKARAMRARVAELESLGAEEFAARRAGRLVSPHADDDVAVQVRQQMARVRVPGYRVAAEFMAGADTGPLLRGITAPTLVVVGEDDVVTGVPESRLLADRIPGAQLGIIPLAGHAAVTERPAAVADAILDFWGGLRG</sequence>
<evidence type="ECO:0000313" key="3">
    <source>
        <dbReference type="EMBL" id="WWF06371.1"/>
    </source>
</evidence>
<evidence type="ECO:0000313" key="4">
    <source>
        <dbReference type="Proteomes" id="UP001381003"/>
    </source>
</evidence>
<dbReference type="Proteomes" id="UP001381003">
    <property type="component" value="Chromosome"/>
</dbReference>
<dbReference type="PRINTS" id="PR00111">
    <property type="entry name" value="ABHYDROLASE"/>
</dbReference>
<dbReference type="RefSeq" id="WP_338538971.1">
    <property type="nucleotide sequence ID" value="NZ_CP104874.1"/>
</dbReference>
<accession>A0ABZ2FGP2</accession>
<dbReference type="Gene3D" id="3.40.50.1820">
    <property type="entry name" value="alpha/beta hydrolase"/>
    <property type="match status" value="1"/>
</dbReference>
<evidence type="ECO:0000256" key="1">
    <source>
        <dbReference type="ARBA" id="ARBA00022801"/>
    </source>
</evidence>
<protein>
    <submittedName>
        <fullName evidence="3">Alpha/beta hydrolase</fullName>
    </submittedName>
</protein>
<keyword evidence="1 3" id="KW-0378">Hydrolase</keyword>
<dbReference type="PANTHER" id="PTHR43798">
    <property type="entry name" value="MONOACYLGLYCEROL LIPASE"/>
    <property type="match status" value="1"/>
</dbReference>
<name>A0ABZ2FGP2_9MICO</name>
<reference evidence="3 4" key="1">
    <citation type="submission" date="2022-09" db="EMBL/GenBank/DDBJ databases">
        <title>Complete genome sequence of Janibacter terrae strain COS04-44, PCL-degrading bacteria isolated from oil spilled coast.</title>
        <authorList>
            <person name="Park H."/>
            <person name="Kim J.Y."/>
            <person name="An S.H."/>
            <person name="Lee C.M."/>
            <person name="Weon H.-Y."/>
        </authorList>
    </citation>
    <scope>NUCLEOTIDE SEQUENCE [LARGE SCALE GENOMIC DNA]</scope>
    <source>
        <strain evidence="3 4">COS04-44</strain>
    </source>
</reference>
<evidence type="ECO:0000259" key="2">
    <source>
        <dbReference type="Pfam" id="PF00561"/>
    </source>
</evidence>
<dbReference type="InterPro" id="IPR050266">
    <property type="entry name" value="AB_hydrolase_sf"/>
</dbReference>
<gene>
    <name evidence="3" type="ORF">N5P18_05730</name>
</gene>